<evidence type="ECO:0000256" key="9">
    <source>
        <dbReference type="SAM" id="Phobius"/>
    </source>
</evidence>
<name>A0ABN8Q0B7_9CNID</name>
<evidence type="ECO:0000256" key="4">
    <source>
        <dbReference type="ARBA" id="ARBA00022824"/>
    </source>
</evidence>
<evidence type="ECO:0000256" key="8">
    <source>
        <dbReference type="ARBA" id="ARBA00023157"/>
    </source>
</evidence>
<sequence>MDARGVKGITIAIVVAVLVMPFIYHKHLKCNMSAIVNQVCSEYKAGIVSGSLCSDLCEQNSIHLGKCLSTVTDKKIYDGDWKGMQVIVKVNMSWFEEFEKRKNITDNHAVASFEKELQSRVSTLFGDCPRCGELALLLATLGDGNSDGVVIGSEARTFISLLQFIEPTMLMILNDSKHTVDFYGYCGGLYALEKVPKVVSKEFGAHWEPVDISFLSYGDPFQEMLNEFLGGVRNAVIFAMQYCCAVLNDALNLTRYHIFATLFQMLSPSKREKFELAYSMLDATLEISNNPYGLVRQCDGHLGNFGITNNASVKIIDLDLTYPHVFLKTLLEQKKCVSDEECWAGNSEGCFSLCNTSSGFCTPTTVVQGVHIICEVLFPIIFRGPNILEPQGHNTTFLTKAISKLGLFCSKLPVVNSIEDLRREILAVKRRLKTIEIRSSKKC</sequence>
<keyword evidence="5" id="KW-0735">Signal-anchor</keyword>
<keyword evidence="7 9" id="KW-0472">Membrane</keyword>
<comment type="caution">
    <text evidence="11">The sequence shown here is derived from an EMBL/GenBank/DDBJ whole genome shotgun (WGS) entry which is preliminary data.</text>
</comment>
<gene>
    <name evidence="11" type="ORF">PEVE_00000624</name>
</gene>
<evidence type="ECO:0000256" key="3">
    <source>
        <dbReference type="ARBA" id="ARBA00022692"/>
    </source>
</evidence>
<feature type="transmembrane region" description="Helical" evidence="9">
    <location>
        <begin position="6"/>
        <end position="24"/>
    </location>
</feature>
<feature type="domain" description="FAM69 N-terminal" evidence="10">
    <location>
        <begin position="1"/>
        <end position="141"/>
    </location>
</feature>
<comment type="subcellular location">
    <subcellularLocation>
        <location evidence="1">Endoplasmic reticulum membrane</location>
        <topology evidence="1">Single-pass type II membrane protein</topology>
    </subcellularLocation>
</comment>
<keyword evidence="3 9" id="KW-0812">Transmembrane</keyword>
<keyword evidence="8" id="KW-1015">Disulfide bond</keyword>
<proteinExistence type="inferred from homology"/>
<evidence type="ECO:0000259" key="10">
    <source>
        <dbReference type="SMART" id="SM01299"/>
    </source>
</evidence>
<organism evidence="11 12">
    <name type="scientific">Porites evermanni</name>
    <dbReference type="NCBI Taxonomy" id="104178"/>
    <lineage>
        <taxon>Eukaryota</taxon>
        <taxon>Metazoa</taxon>
        <taxon>Cnidaria</taxon>
        <taxon>Anthozoa</taxon>
        <taxon>Hexacorallia</taxon>
        <taxon>Scleractinia</taxon>
        <taxon>Fungiina</taxon>
        <taxon>Poritidae</taxon>
        <taxon>Porites</taxon>
    </lineage>
</organism>
<keyword evidence="4" id="KW-0256">Endoplasmic reticulum</keyword>
<dbReference type="EMBL" id="CALNXI010001026">
    <property type="protein sequence ID" value="CAH3152054.1"/>
    <property type="molecule type" value="Genomic_DNA"/>
</dbReference>
<evidence type="ECO:0000256" key="7">
    <source>
        <dbReference type="ARBA" id="ARBA00023136"/>
    </source>
</evidence>
<reference evidence="11 12" key="1">
    <citation type="submission" date="2022-05" db="EMBL/GenBank/DDBJ databases">
        <authorList>
            <consortium name="Genoscope - CEA"/>
            <person name="William W."/>
        </authorList>
    </citation>
    <scope>NUCLEOTIDE SEQUENCE [LARGE SCALE GENOMIC DNA]</scope>
</reference>
<comment type="similarity">
    <text evidence="2">Belongs to the DIPK family.</text>
</comment>
<evidence type="ECO:0000256" key="5">
    <source>
        <dbReference type="ARBA" id="ARBA00022968"/>
    </source>
</evidence>
<dbReference type="Pfam" id="PF14875">
    <property type="entry name" value="PIP49_N"/>
    <property type="match status" value="1"/>
</dbReference>
<dbReference type="Pfam" id="PF12260">
    <property type="entry name" value="PIP49_C"/>
    <property type="match status" value="1"/>
</dbReference>
<keyword evidence="6 9" id="KW-1133">Transmembrane helix</keyword>
<evidence type="ECO:0000313" key="11">
    <source>
        <dbReference type="EMBL" id="CAH3152054.1"/>
    </source>
</evidence>
<keyword evidence="12" id="KW-1185">Reference proteome</keyword>
<dbReference type="InterPro" id="IPR022049">
    <property type="entry name" value="FAM69_kinase_dom"/>
</dbReference>
<evidence type="ECO:0000256" key="6">
    <source>
        <dbReference type="ARBA" id="ARBA00022989"/>
    </source>
</evidence>
<accession>A0ABN8Q0B7</accession>
<dbReference type="InterPro" id="IPR029244">
    <property type="entry name" value="FAM69_N"/>
</dbReference>
<dbReference type="PANTHER" id="PTHR21093">
    <property type="entry name" value="DIVERGENT PROTEIN KINASE DOMAIN 1C-RELATED"/>
    <property type="match status" value="1"/>
</dbReference>
<evidence type="ECO:0000256" key="1">
    <source>
        <dbReference type="ARBA" id="ARBA00004648"/>
    </source>
</evidence>
<dbReference type="Proteomes" id="UP001159427">
    <property type="component" value="Unassembled WGS sequence"/>
</dbReference>
<protein>
    <recommendedName>
        <fullName evidence="10">FAM69 N-terminal domain-containing protein</fullName>
    </recommendedName>
</protein>
<dbReference type="SMART" id="SM01299">
    <property type="entry name" value="PIP49_N"/>
    <property type="match status" value="1"/>
</dbReference>
<evidence type="ECO:0000313" key="12">
    <source>
        <dbReference type="Proteomes" id="UP001159427"/>
    </source>
</evidence>
<evidence type="ECO:0000256" key="2">
    <source>
        <dbReference type="ARBA" id="ARBA00006338"/>
    </source>
</evidence>